<feature type="transmembrane region" description="Helical" evidence="1">
    <location>
        <begin position="303"/>
        <end position="328"/>
    </location>
</feature>
<keyword evidence="1" id="KW-0472">Membrane</keyword>
<feature type="domain" description="Heparan-alpha-glucosaminide N-acetyltransferase catalytic" evidence="2">
    <location>
        <begin position="13"/>
        <end position="222"/>
    </location>
</feature>
<dbReference type="Proteomes" id="UP001165587">
    <property type="component" value="Unassembled WGS sequence"/>
</dbReference>
<comment type="caution">
    <text evidence="3">The sequence shown here is derived from an EMBL/GenBank/DDBJ whole genome shotgun (WGS) entry which is preliminary data.</text>
</comment>
<dbReference type="Pfam" id="PF07786">
    <property type="entry name" value="HGSNAT_cat"/>
    <property type="match status" value="1"/>
</dbReference>
<keyword evidence="4" id="KW-1185">Reference proteome</keyword>
<feature type="transmembrane region" description="Helical" evidence="1">
    <location>
        <begin position="19"/>
        <end position="37"/>
    </location>
</feature>
<dbReference type="AlphaFoldDB" id="A0AA41XGG7"/>
<evidence type="ECO:0000313" key="3">
    <source>
        <dbReference type="EMBL" id="MCS5725223.1"/>
    </source>
</evidence>
<feature type="transmembrane region" description="Helical" evidence="1">
    <location>
        <begin position="106"/>
        <end position="124"/>
    </location>
</feature>
<dbReference type="InterPro" id="IPR012429">
    <property type="entry name" value="HGSNAT_cat"/>
</dbReference>
<feature type="transmembrane region" description="Helical" evidence="1">
    <location>
        <begin position="340"/>
        <end position="362"/>
    </location>
</feature>
<protein>
    <submittedName>
        <fullName evidence="3">Heparan-alpha-glucosaminide N-acetyltransferase domain-containing protein</fullName>
    </submittedName>
</protein>
<feature type="transmembrane region" description="Helical" evidence="1">
    <location>
        <begin position="57"/>
        <end position="75"/>
    </location>
</feature>
<dbReference type="RefSeq" id="WP_259525696.1">
    <property type="nucleotide sequence ID" value="NZ_JANLCK010000002.1"/>
</dbReference>
<accession>A0AA41XGG7</accession>
<feature type="transmembrane region" description="Helical" evidence="1">
    <location>
        <begin position="82"/>
        <end position="100"/>
    </location>
</feature>
<reference evidence="3" key="1">
    <citation type="submission" date="2022-08" db="EMBL/GenBank/DDBJ databases">
        <authorList>
            <person name="Deng Y."/>
            <person name="Han X.-F."/>
            <person name="Zhang Y.-Q."/>
        </authorList>
    </citation>
    <scope>NUCLEOTIDE SEQUENCE</scope>
    <source>
        <strain evidence="3">CPCC 203407</strain>
    </source>
</reference>
<feature type="transmembrane region" description="Helical" evidence="1">
    <location>
        <begin position="131"/>
        <end position="151"/>
    </location>
</feature>
<keyword evidence="1" id="KW-0812">Transmembrane</keyword>
<keyword evidence="1" id="KW-1133">Transmembrane helix</keyword>
<feature type="transmembrane region" description="Helical" evidence="1">
    <location>
        <begin position="227"/>
        <end position="249"/>
    </location>
</feature>
<evidence type="ECO:0000256" key="1">
    <source>
        <dbReference type="SAM" id="Phobius"/>
    </source>
</evidence>
<evidence type="ECO:0000259" key="2">
    <source>
        <dbReference type="Pfam" id="PF07786"/>
    </source>
</evidence>
<feature type="transmembrane region" description="Helical" evidence="1">
    <location>
        <begin position="382"/>
        <end position="405"/>
    </location>
</feature>
<gene>
    <name evidence="3" type="ORF">N1028_04875</name>
</gene>
<dbReference type="EMBL" id="JANLCK010000002">
    <property type="protein sequence ID" value="MCS5725223.1"/>
    <property type="molecule type" value="Genomic_DNA"/>
</dbReference>
<organism evidence="3 4">
    <name type="scientific">Herbiconiux oxytropis</name>
    <dbReference type="NCBI Taxonomy" id="2970915"/>
    <lineage>
        <taxon>Bacteria</taxon>
        <taxon>Bacillati</taxon>
        <taxon>Actinomycetota</taxon>
        <taxon>Actinomycetes</taxon>
        <taxon>Micrococcales</taxon>
        <taxon>Microbacteriaceae</taxon>
        <taxon>Herbiconiux</taxon>
    </lineage>
</organism>
<proteinExistence type="predicted"/>
<evidence type="ECO:0000313" key="4">
    <source>
        <dbReference type="Proteomes" id="UP001165587"/>
    </source>
</evidence>
<sequence>MTSGHAGIPGRERILGLDLARFVAIAGMMATHTWLWADSVAGVHVASSEQFQGRASALFAVLAGVGAVLATRAPIRERRPGAARLMLVGRGVALVAIGLTLTLLDIPIFVILAYYGVLFWFLALAVTWPRWVLVSVGAVVAVAAPVAVYLLGEAFQLTEREASNPNWLSLADPLLVLRGLLVTGTYPVLIWIAYGLVGMAIGRTLLAARGSTASAASTGGATALRVVAAKLAAVGAVVWLGGIALAALAHGPLGAVRGLATELGVSEKEALGLLTDPGAGRPVLGSPWMLAASAAHTGTTFDLILTIGSSTTVIGLLVLLGTVLGPLARRILSPVLGAGAAPLTVYSAHVLLVGTVTLVMLGKPYGELTWQEYVVLDTPWFLSSWGFWLANILMALLIGSFLTFLGRRGPLETLVTWAGRLAARLAHRPARADARGSAALSE</sequence>
<name>A0AA41XGG7_9MICO</name>